<gene>
    <name evidence="7" type="ORF">DV707_16950</name>
</gene>
<evidence type="ECO:0000256" key="1">
    <source>
        <dbReference type="ARBA" id="ARBA00006432"/>
    </source>
</evidence>
<organism evidence="7 8">
    <name type="scientific">Halobellus limi</name>
    <dbReference type="NCBI Taxonomy" id="699433"/>
    <lineage>
        <taxon>Archaea</taxon>
        <taxon>Methanobacteriati</taxon>
        <taxon>Methanobacteriota</taxon>
        <taxon>Stenosarchaea group</taxon>
        <taxon>Halobacteria</taxon>
        <taxon>Halobacteriales</taxon>
        <taxon>Haloferacaceae</taxon>
        <taxon>Halobellus</taxon>
    </lineage>
</organism>
<dbReference type="GO" id="GO:0016405">
    <property type="term" value="F:CoA-ligase activity"/>
    <property type="evidence" value="ECO:0007669"/>
    <property type="project" value="UniProtKB-ARBA"/>
</dbReference>
<dbReference type="RefSeq" id="WP_103992557.1">
    <property type="nucleotide sequence ID" value="NZ_CP031313.1"/>
</dbReference>
<evidence type="ECO:0000259" key="5">
    <source>
        <dbReference type="Pfam" id="PF00501"/>
    </source>
</evidence>
<dbReference type="AlphaFoldDB" id="A0A4D6H6G6"/>
<evidence type="ECO:0000313" key="7">
    <source>
        <dbReference type="EMBL" id="QCC49423.1"/>
    </source>
</evidence>
<dbReference type="InterPro" id="IPR042099">
    <property type="entry name" value="ANL_N_sf"/>
</dbReference>
<accession>A0A4D6H6G6</accession>
<dbReference type="GO" id="GO:0006637">
    <property type="term" value="P:acyl-CoA metabolic process"/>
    <property type="evidence" value="ECO:0007669"/>
    <property type="project" value="TreeGrafter"/>
</dbReference>
<proteinExistence type="inferred from homology"/>
<dbReference type="Pfam" id="PF00501">
    <property type="entry name" value="AMP-binding"/>
    <property type="match status" value="1"/>
</dbReference>
<dbReference type="GO" id="GO:0006633">
    <property type="term" value="P:fatty acid biosynthetic process"/>
    <property type="evidence" value="ECO:0007669"/>
    <property type="project" value="TreeGrafter"/>
</dbReference>
<comment type="similarity">
    <text evidence="1">Belongs to the ATP-dependent AMP-binding enzyme family.</text>
</comment>
<dbReference type="GeneID" id="79021007"/>
<name>A0A4D6H6G6_9EURY</name>
<dbReference type="GO" id="GO:0004321">
    <property type="term" value="F:fatty-acyl-CoA synthase activity"/>
    <property type="evidence" value="ECO:0007669"/>
    <property type="project" value="TreeGrafter"/>
</dbReference>
<dbReference type="GO" id="GO:0005524">
    <property type="term" value="F:ATP binding"/>
    <property type="evidence" value="ECO:0007669"/>
    <property type="project" value="UniProtKB-KW"/>
</dbReference>
<protein>
    <recommendedName>
        <fullName evidence="9">AMP-binding enzyme</fullName>
    </recommendedName>
</protein>
<dbReference type="Pfam" id="PF13193">
    <property type="entry name" value="AMP-binding_C"/>
    <property type="match status" value="1"/>
</dbReference>
<evidence type="ECO:0000313" key="8">
    <source>
        <dbReference type="Proteomes" id="UP000296733"/>
    </source>
</evidence>
<dbReference type="EMBL" id="CP031313">
    <property type="protein sequence ID" value="QCC49423.1"/>
    <property type="molecule type" value="Genomic_DNA"/>
</dbReference>
<dbReference type="KEGG" id="hlm:DV707_16950"/>
<evidence type="ECO:0000256" key="3">
    <source>
        <dbReference type="ARBA" id="ARBA00022741"/>
    </source>
</evidence>
<reference evidence="7 8" key="1">
    <citation type="journal article" date="2019" name="Nat. Commun.">
        <title>A new type of DNA phosphorothioation-based antiviral system in archaea.</title>
        <authorList>
            <person name="Xiong L."/>
            <person name="Liu S."/>
            <person name="Chen S."/>
            <person name="Xiao Y."/>
            <person name="Zhu B."/>
            <person name="Gao Y."/>
            <person name="Zhang Y."/>
            <person name="Chen B."/>
            <person name="Luo J."/>
            <person name="Deng Z."/>
            <person name="Chen X."/>
            <person name="Wang L."/>
            <person name="Chen S."/>
        </authorList>
    </citation>
    <scope>NUCLEOTIDE SEQUENCE [LARGE SCALE GENOMIC DNA]</scope>
    <source>
        <strain evidence="7 8">CGMCC 1.10331</strain>
        <plasmid evidence="7 8">unnamed2</plasmid>
    </source>
</reference>
<dbReference type="PANTHER" id="PTHR43605:SF10">
    <property type="entry name" value="ACYL-COA SYNTHETASE MEDIUM CHAIN FAMILY MEMBER 3"/>
    <property type="match status" value="1"/>
</dbReference>
<geneLocation type="plasmid" evidence="7">
    <name>unnamed2</name>
</geneLocation>
<dbReference type="GO" id="GO:0015645">
    <property type="term" value="F:fatty acid ligase activity"/>
    <property type="evidence" value="ECO:0007669"/>
    <property type="project" value="TreeGrafter"/>
</dbReference>
<dbReference type="SUPFAM" id="SSF56801">
    <property type="entry name" value="Acetyl-CoA synthetase-like"/>
    <property type="match status" value="1"/>
</dbReference>
<feature type="domain" description="AMP-binding enzyme C-terminal" evidence="6">
    <location>
        <begin position="176"/>
        <end position="210"/>
    </location>
</feature>
<dbReference type="Gene3D" id="3.40.50.12780">
    <property type="entry name" value="N-terminal domain of ligase-like"/>
    <property type="match status" value="1"/>
</dbReference>
<feature type="domain" description="AMP-dependent synthetase/ligase" evidence="5">
    <location>
        <begin position="2"/>
        <end position="125"/>
    </location>
</feature>
<dbReference type="InterPro" id="IPR025110">
    <property type="entry name" value="AMP-bd_C"/>
</dbReference>
<keyword evidence="4" id="KW-0067">ATP-binding</keyword>
<dbReference type="Gene3D" id="3.30.300.30">
    <property type="match status" value="1"/>
</dbReference>
<dbReference type="InterPro" id="IPR000873">
    <property type="entry name" value="AMP-dep_synth/lig_dom"/>
</dbReference>
<evidence type="ECO:0008006" key="9">
    <source>
        <dbReference type="Google" id="ProtNLM"/>
    </source>
</evidence>
<sequence length="216" mass="23473">MESQGITHSFLPPTALRRIRDETSPADYDLSSFETIMCGAEPLTASVKRWAQDTLGVTVNEAYGQTEANAILGESTALYPSKEGTTGLPYPGHTLAVQQGDERRGIGRGELLIDSSDPVVFIEYWNDPEATSTAFTEDGWLKTGDEAIIQENGYVSIEGRVDDIIITSGYRVSPKEVESKLESHPNVEAVVVGGISDPDRGTVIKAFIVPIDERIL</sequence>
<evidence type="ECO:0000256" key="4">
    <source>
        <dbReference type="ARBA" id="ARBA00022840"/>
    </source>
</evidence>
<evidence type="ECO:0000256" key="2">
    <source>
        <dbReference type="ARBA" id="ARBA00022598"/>
    </source>
</evidence>
<dbReference type="PANTHER" id="PTHR43605">
    <property type="entry name" value="ACYL-COENZYME A SYNTHETASE"/>
    <property type="match status" value="1"/>
</dbReference>
<dbReference type="InterPro" id="IPR045851">
    <property type="entry name" value="AMP-bd_C_sf"/>
</dbReference>
<keyword evidence="2" id="KW-0436">Ligase</keyword>
<evidence type="ECO:0000259" key="6">
    <source>
        <dbReference type="Pfam" id="PF13193"/>
    </source>
</evidence>
<dbReference type="Proteomes" id="UP000296733">
    <property type="component" value="Plasmid unnamed2"/>
</dbReference>
<keyword evidence="3" id="KW-0547">Nucleotide-binding</keyword>
<dbReference type="InterPro" id="IPR051087">
    <property type="entry name" value="Mitochondrial_ACSM"/>
</dbReference>
<keyword evidence="7" id="KW-0614">Plasmid</keyword>
<dbReference type="OrthoDB" id="193284at2157"/>